<sequence>MIILTYTSGQCSLRRRKSMLIFKYLMQKELRGPPYDLPKEPNRERSASTSSSYYTNKDVNINRKRLTQPPPPYTTMTPRSSIDASLAPLVPTFDPKHPQRETDVLQAIIQKLGLQQHVEGGYFVETDRDQLRVPNPFDQQAGTRNASTTIFYLLTPKSPLGAFHRNKGRTVHTLHKGRGRYVLIHADEVAAASCPGGYTSDDELPESERWTGKARIETFIVGQNVLAGERLQWIVEGGKYKSSFLLPDEQGKEHSDGLMISETVVPGFEFEDHDFMRWERMQALVTEEQADEMEWMVRRE</sequence>
<name>A0AAN7WCD6_9PEZI</name>
<dbReference type="CDD" id="cd06121">
    <property type="entry name" value="cupin_YML079wp"/>
    <property type="match status" value="1"/>
</dbReference>
<dbReference type="PANTHER" id="PTHR33387">
    <property type="entry name" value="RMLC-LIKE JELLY ROLL FOLD PROTEIN"/>
    <property type="match status" value="1"/>
</dbReference>
<evidence type="ECO:0000259" key="2">
    <source>
        <dbReference type="Pfam" id="PF06172"/>
    </source>
</evidence>
<evidence type="ECO:0000256" key="1">
    <source>
        <dbReference type="SAM" id="MobiDB-lite"/>
    </source>
</evidence>
<feature type="domain" description="DUF985" evidence="2">
    <location>
        <begin position="106"/>
        <end position="276"/>
    </location>
</feature>
<proteinExistence type="predicted"/>
<dbReference type="InterPro" id="IPR009327">
    <property type="entry name" value="Cupin_DUF985"/>
</dbReference>
<gene>
    <name evidence="3" type="ORF">LTR97_004810</name>
</gene>
<dbReference type="Pfam" id="PF06172">
    <property type="entry name" value="Cupin_5"/>
    <property type="match status" value="1"/>
</dbReference>
<comment type="caution">
    <text evidence="3">The sequence shown here is derived from an EMBL/GenBank/DDBJ whole genome shotgun (WGS) entry which is preliminary data.</text>
</comment>
<evidence type="ECO:0000313" key="3">
    <source>
        <dbReference type="EMBL" id="KAK5701992.1"/>
    </source>
</evidence>
<organism evidence="3 4">
    <name type="scientific">Elasticomyces elasticus</name>
    <dbReference type="NCBI Taxonomy" id="574655"/>
    <lineage>
        <taxon>Eukaryota</taxon>
        <taxon>Fungi</taxon>
        <taxon>Dikarya</taxon>
        <taxon>Ascomycota</taxon>
        <taxon>Pezizomycotina</taxon>
        <taxon>Dothideomycetes</taxon>
        <taxon>Dothideomycetidae</taxon>
        <taxon>Mycosphaerellales</taxon>
        <taxon>Teratosphaeriaceae</taxon>
        <taxon>Elasticomyces</taxon>
    </lineage>
</organism>
<dbReference type="InterPro" id="IPR011051">
    <property type="entry name" value="RmlC_Cupin_sf"/>
</dbReference>
<feature type="region of interest" description="Disordered" evidence="1">
    <location>
        <begin position="32"/>
        <end position="52"/>
    </location>
</feature>
<reference evidence="3" key="1">
    <citation type="submission" date="2023-08" db="EMBL/GenBank/DDBJ databases">
        <title>Black Yeasts Isolated from many extreme environments.</title>
        <authorList>
            <person name="Coleine C."/>
            <person name="Stajich J.E."/>
            <person name="Selbmann L."/>
        </authorList>
    </citation>
    <scope>NUCLEOTIDE SEQUENCE</scope>
    <source>
        <strain evidence="3">CCFEE 5810</strain>
    </source>
</reference>
<protein>
    <recommendedName>
        <fullName evidence="2">DUF985 domain-containing protein</fullName>
    </recommendedName>
</protein>
<dbReference type="EMBL" id="JAVRQU010000006">
    <property type="protein sequence ID" value="KAK5701992.1"/>
    <property type="molecule type" value="Genomic_DNA"/>
</dbReference>
<dbReference type="Gene3D" id="2.60.120.10">
    <property type="entry name" value="Jelly Rolls"/>
    <property type="match status" value="1"/>
</dbReference>
<feature type="compositionally biased region" description="Basic and acidic residues" evidence="1">
    <location>
        <begin position="32"/>
        <end position="46"/>
    </location>
</feature>
<evidence type="ECO:0000313" key="4">
    <source>
        <dbReference type="Proteomes" id="UP001310594"/>
    </source>
</evidence>
<dbReference type="AlphaFoldDB" id="A0AAN7WCD6"/>
<dbReference type="InterPro" id="IPR039935">
    <property type="entry name" value="YML079W-like"/>
</dbReference>
<accession>A0AAN7WCD6</accession>
<dbReference type="PANTHER" id="PTHR33387:SF3">
    <property type="entry name" value="DUF985 DOMAIN-CONTAINING PROTEIN"/>
    <property type="match status" value="1"/>
</dbReference>
<dbReference type="InterPro" id="IPR014710">
    <property type="entry name" value="RmlC-like_jellyroll"/>
</dbReference>
<dbReference type="SUPFAM" id="SSF51182">
    <property type="entry name" value="RmlC-like cupins"/>
    <property type="match status" value="1"/>
</dbReference>
<dbReference type="Proteomes" id="UP001310594">
    <property type="component" value="Unassembled WGS sequence"/>
</dbReference>